<evidence type="ECO:0000313" key="13">
    <source>
        <dbReference type="EMBL" id="CAI0414747.1"/>
    </source>
</evidence>
<feature type="transmembrane region" description="Helical" evidence="10">
    <location>
        <begin position="438"/>
        <end position="459"/>
    </location>
</feature>
<evidence type="ECO:0000256" key="1">
    <source>
        <dbReference type="ARBA" id="ARBA00004651"/>
    </source>
</evidence>
<evidence type="ECO:0000259" key="11">
    <source>
        <dbReference type="Pfam" id="PF02705"/>
    </source>
</evidence>
<keyword evidence="6 10" id="KW-0630">Potassium</keyword>
<feature type="transmembrane region" description="Helical" evidence="10">
    <location>
        <begin position="12"/>
        <end position="32"/>
    </location>
</feature>
<dbReference type="NCBIfam" id="TIGR00794">
    <property type="entry name" value="kup"/>
    <property type="match status" value="1"/>
</dbReference>
<dbReference type="Pfam" id="PF22776">
    <property type="entry name" value="K_trans_C"/>
    <property type="match status" value="1"/>
</dbReference>
<evidence type="ECO:0000256" key="8">
    <source>
        <dbReference type="ARBA" id="ARBA00023065"/>
    </source>
</evidence>
<keyword evidence="4 10" id="KW-0633">Potassium transport</keyword>
<evidence type="ECO:0000313" key="14">
    <source>
        <dbReference type="Proteomes" id="UP001154282"/>
    </source>
</evidence>
<dbReference type="AlphaFoldDB" id="A0AAV0JXN6"/>
<feature type="domain" description="K+ potassium transporter integral membrane" evidence="11">
    <location>
        <begin position="15"/>
        <end position="504"/>
    </location>
</feature>
<comment type="subcellular location">
    <subcellularLocation>
        <location evidence="1">Cell membrane</location>
        <topology evidence="1">Multi-pass membrane protein</topology>
    </subcellularLocation>
    <subcellularLocation>
        <location evidence="10">Membrane</location>
        <topology evidence="10">Multi-pass membrane protein</topology>
    </subcellularLocation>
</comment>
<keyword evidence="9 10" id="KW-0472">Membrane</keyword>
<feature type="transmembrane region" description="Helical" evidence="10">
    <location>
        <begin position="409"/>
        <end position="431"/>
    </location>
</feature>
<evidence type="ECO:0000256" key="10">
    <source>
        <dbReference type="RuleBase" id="RU321113"/>
    </source>
</evidence>
<dbReference type="InterPro" id="IPR053952">
    <property type="entry name" value="K_trans_C"/>
</dbReference>
<feature type="domain" description="K+ potassium transporter C-terminal" evidence="12">
    <location>
        <begin position="516"/>
        <end position="763"/>
    </location>
</feature>
<dbReference type="Pfam" id="PF02705">
    <property type="entry name" value="K_trans"/>
    <property type="match status" value="1"/>
</dbReference>
<dbReference type="GO" id="GO:0005886">
    <property type="term" value="C:plasma membrane"/>
    <property type="evidence" value="ECO:0007669"/>
    <property type="project" value="UniProtKB-SubCell"/>
</dbReference>
<dbReference type="InterPro" id="IPR053951">
    <property type="entry name" value="K_trans_N"/>
</dbReference>
<keyword evidence="7 10" id="KW-1133">Transmembrane helix</keyword>
<feature type="transmembrane region" description="Helical" evidence="10">
    <location>
        <begin position="141"/>
        <end position="164"/>
    </location>
</feature>
<feature type="transmembrane region" description="Helical" evidence="10">
    <location>
        <begin position="52"/>
        <end position="72"/>
    </location>
</feature>
<protein>
    <recommendedName>
        <fullName evidence="10">Potassium transporter</fullName>
    </recommendedName>
</protein>
<dbReference type="InterPro" id="IPR003855">
    <property type="entry name" value="K+_transporter"/>
</dbReference>
<accession>A0AAV0JXN6</accession>
<evidence type="ECO:0000256" key="2">
    <source>
        <dbReference type="ARBA" id="ARBA00008440"/>
    </source>
</evidence>
<dbReference type="GO" id="GO:0015079">
    <property type="term" value="F:potassium ion transmembrane transporter activity"/>
    <property type="evidence" value="ECO:0007669"/>
    <property type="project" value="UniProtKB-UniRule"/>
</dbReference>
<comment type="caution">
    <text evidence="13">The sequence shown here is derived from an EMBL/GenBank/DDBJ whole genome shotgun (WGS) entry which is preliminary data.</text>
</comment>
<dbReference type="Proteomes" id="UP001154282">
    <property type="component" value="Unassembled WGS sequence"/>
</dbReference>
<feature type="transmembrane region" description="Helical" evidence="10">
    <location>
        <begin position="327"/>
        <end position="347"/>
    </location>
</feature>
<keyword evidence="5 10" id="KW-0812">Transmembrane</keyword>
<keyword evidence="14" id="KW-1185">Reference proteome</keyword>
<reference evidence="13" key="1">
    <citation type="submission" date="2022-08" db="EMBL/GenBank/DDBJ databases">
        <authorList>
            <person name="Gutierrez-Valencia J."/>
        </authorList>
    </citation>
    <scope>NUCLEOTIDE SEQUENCE</scope>
</reference>
<organism evidence="13 14">
    <name type="scientific">Linum tenue</name>
    <dbReference type="NCBI Taxonomy" id="586396"/>
    <lineage>
        <taxon>Eukaryota</taxon>
        <taxon>Viridiplantae</taxon>
        <taxon>Streptophyta</taxon>
        <taxon>Embryophyta</taxon>
        <taxon>Tracheophyta</taxon>
        <taxon>Spermatophyta</taxon>
        <taxon>Magnoliopsida</taxon>
        <taxon>eudicotyledons</taxon>
        <taxon>Gunneridae</taxon>
        <taxon>Pentapetalae</taxon>
        <taxon>rosids</taxon>
        <taxon>fabids</taxon>
        <taxon>Malpighiales</taxon>
        <taxon>Linaceae</taxon>
        <taxon>Linum</taxon>
    </lineage>
</organism>
<evidence type="ECO:0000256" key="9">
    <source>
        <dbReference type="ARBA" id="ARBA00023136"/>
    </source>
</evidence>
<evidence type="ECO:0000256" key="4">
    <source>
        <dbReference type="ARBA" id="ARBA00022538"/>
    </source>
</evidence>
<feature type="transmembrane region" description="Helical" evidence="10">
    <location>
        <begin position="245"/>
        <end position="267"/>
    </location>
</feature>
<dbReference type="EMBL" id="CAMGYJ010000005">
    <property type="protein sequence ID" value="CAI0414747.1"/>
    <property type="molecule type" value="Genomic_DNA"/>
</dbReference>
<sequence length="764" mass="85483">MDENKTRSKHFLLLVYQSFGIVFGDLATSPLYVYRSAFAGRLRHYQSEEAVFGAFSVIFWTLSFFSLFKYAVFMLSVNDNGEGGIFALYSLLCRHGKFSLLPNQQASDEELSTYQHAGYSNRSVPASSFRRLPDRDKKSKLALLILVLMAASMAMTLGVLTPAISGEFSVFGSSVLLPLGFHVFLIPLLCVLLLSLFVLQYQGTHKVAFIFSPVVLLWLLSIAALGVYNIMHWNPRIYEALSPIYIYRFFRLTGIDGWISLGGALLCITGNMPLCYMLIFSGIIIQVAFCFFVYPCLVLQYMGQAAFLSKNFSAISLSFYASVPDAVFWPVLVIAILATVVVSQAVLSATFSTVKQCHALGCFPRVKIVHKSKWIDRQIYVPEINWILMVLCSAVTLGSQDTTRIGNAYGIASMTLIFITTSLISLSIYFVWHKGLALALSFFILFGTIELTFLFSSYIRILQGGWVPLLLSSIFLFTMFVWHYGSRKKYLYDQNHKLPMKWILTLGSDLGIVRVPGIGLIYTHLANGVPATFSHFLTNLPAFYQIIVFVCDKTVPVPFVPQKERYLVGRIGPKSYRMYRCIVQNGYKDVNENENEYDFENALIMSIAEFIQLEAEGGGSGTPDGGSIGGRLAVVKSSENFGKRFGISKSNGFEGTSSSSLNITSSKSATLVKFKTRVQLTLVDTRYKDSFVKEEVMRLMEAKKFGVAYVIGHSNSKAKWNSPFLKRFLINIVYSFLRKNCRAPSIALSIPQTSLIEVGMNYTL</sequence>
<feature type="transmembrane region" description="Helical" evidence="10">
    <location>
        <begin position="211"/>
        <end position="233"/>
    </location>
</feature>
<proteinExistence type="inferred from homology"/>
<evidence type="ECO:0000256" key="3">
    <source>
        <dbReference type="ARBA" id="ARBA00022448"/>
    </source>
</evidence>
<gene>
    <name evidence="13" type="ORF">LITE_LOCUS16401</name>
</gene>
<name>A0AAV0JXN6_9ROSI</name>
<evidence type="ECO:0000256" key="6">
    <source>
        <dbReference type="ARBA" id="ARBA00022958"/>
    </source>
</evidence>
<feature type="transmembrane region" description="Helical" evidence="10">
    <location>
        <begin position="274"/>
        <end position="294"/>
    </location>
</feature>
<evidence type="ECO:0000259" key="12">
    <source>
        <dbReference type="Pfam" id="PF22776"/>
    </source>
</evidence>
<keyword evidence="3" id="KW-0813">Transport</keyword>
<feature type="transmembrane region" description="Helical" evidence="10">
    <location>
        <begin position="465"/>
        <end position="482"/>
    </location>
</feature>
<dbReference type="PANTHER" id="PTHR30540:SF108">
    <property type="entry name" value="POTASSIUM TRANSPORTER 3"/>
    <property type="match status" value="1"/>
</dbReference>
<comment type="function">
    <text evidence="10">Potassium transporter.</text>
</comment>
<comment type="similarity">
    <text evidence="2 10">Belongs to the HAK/KUP transporter (TC 2.A.72.3) family.</text>
</comment>
<dbReference type="PANTHER" id="PTHR30540">
    <property type="entry name" value="OSMOTIC STRESS POTASSIUM TRANSPORTER"/>
    <property type="match status" value="1"/>
</dbReference>
<evidence type="ECO:0000256" key="5">
    <source>
        <dbReference type="ARBA" id="ARBA00022692"/>
    </source>
</evidence>
<keyword evidence="8 10" id="KW-0406">Ion transport</keyword>
<feature type="transmembrane region" description="Helical" evidence="10">
    <location>
        <begin position="176"/>
        <end position="199"/>
    </location>
</feature>
<evidence type="ECO:0000256" key="7">
    <source>
        <dbReference type="ARBA" id="ARBA00022989"/>
    </source>
</evidence>
<feature type="transmembrane region" description="Helical" evidence="10">
    <location>
        <begin position="379"/>
        <end position="397"/>
    </location>
</feature>